<keyword evidence="11" id="KW-1185">Reference proteome</keyword>
<gene>
    <name evidence="10" type="ORF">HNR42_002066</name>
</gene>
<dbReference type="InterPro" id="IPR010065">
    <property type="entry name" value="AA_ABC_transptr_permease_3TM"/>
</dbReference>
<dbReference type="AlphaFoldDB" id="A0A841HYK5"/>
<feature type="transmembrane region" description="Helical" evidence="8">
    <location>
        <begin position="53"/>
        <end position="74"/>
    </location>
</feature>
<dbReference type="InterPro" id="IPR035906">
    <property type="entry name" value="MetI-like_sf"/>
</dbReference>
<dbReference type="InterPro" id="IPR000515">
    <property type="entry name" value="MetI-like"/>
</dbReference>
<keyword evidence="7 8" id="KW-0472">Membrane</keyword>
<dbReference type="GO" id="GO:0015184">
    <property type="term" value="F:L-cystine transmembrane transporter activity"/>
    <property type="evidence" value="ECO:0007669"/>
    <property type="project" value="TreeGrafter"/>
</dbReference>
<reference evidence="10 11" key="1">
    <citation type="submission" date="2020-08" db="EMBL/GenBank/DDBJ databases">
        <title>Genomic Encyclopedia of Type Strains, Phase IV (KMG-IV): sequencing the most valuable type-strain genomes for metagenomic binning, comparative biology and taxonomic classification.</title>
        <authorList>
            <person name="Goeker M."/>
        </authorList>
    </citation>
    <scope>NUCLEOTIDE SEQUENCE [LARGE SCALE GENOMIC DNA]</scope>
    <source>
        <strain evidence="10 11">DSM 21458</strain>
    </source>
</reference>
<evidence type="ECO:0000256" key="7">
    <source>
        <dbReference type="ARBA" id="ARBA00023136"/>
    </source>
</evidence>
<evidence type="ECO:0000256" key="8">
    <source>
        <dbReference type="RuleBase" id="RU363032"/>
    </source>
</evidence>
<name>A0A841HYK5_9DEIO</name>
<comment type="caution">
    <text evidence="10">The sequence shown here is derived from an EMBL/GenBank/DDBJ whole genome shotgun (WGS) entry which is preliminary data.</text>
</comment>
<sequence>MQAVLESLPLMLRGAGVTLGFALAAMVLGLILGFLTALARISKLRALQGLARTYVSAIRGTPLLVQIFVIYYGLPSIGVRLDAITAGIIALSVNVGAYISESIRSAILSLDKGQWEAAYSLGMTTPQALRRIVVPQALRVALPTIANSYISLIKDTSLVSVIAVTELLLSTRQAIARTLDPLPLYLAAAAIYWVLSTVFATLQDRLEARLERGR</sequence>
<evidence type="ECO:0000256" key="1">
    <source>
        <dbReference type="ARBA" id="ARBA00004651"/>
    </source>
</evidence>
<evidence type="ECO:0000256" key="4">
    <source>
        <dbReference type="ARBA" id="ARBA00022692"/>
    </source>
</evidence>
<comment type="similarity">
    <text evidence="8">Belongs to the binding-protein-dependent transport system permease family.</text>
</comment>
<feature type="transmembrane region" description="Helical" evidence="8">
    <location>
        <begin position="182"/>
        <end position="202"/>
    </location>
</feature>
<feature type="transmembrane region" description="Helical" evidence="8">
    <location>
        <begin position="20"/>
        <end position="41"/>
    </location>
</feature>
<feature type="transmembrane region" description="Helical" evidence="8">
    <location>
        <begin position="80"/>
        <end position="99"/>
    </location>
</feature>
<comment type="subcellular location">
    <subcellularLocation>
        <location evidence="1 8">Cell membrane</location>
        <topology evidence="1 8">Multi-pass membrane protein</topology>
    </subcellularLocation>
</comment>
<evidence type="ECO:0000256" key="6">
    <source>
        <dbReference type="ARBA" id="ARBA00022989"/>
    </source>
</evidence>
<evidence type="ECO:0000256" key="2">
    <source>
        <dbReference type="ARBA" id="ARBA00022448"/>
    </source>
</evidence>
<evidence type="ECO:0000313" key="11">
    <source>
        <dbReference type="Proteomes" id="UP000569951"/>
    </source>
</evidence>
<dbReference type="EMBL" id="JACHHG010000007">
    <property type="protein sequence ID" value="MBB6098631.1"/>
    <property type="molecule type" value="Genomic_DNA"/>
</dbReference>
<evidence type="ECO:0000256" key="3">
    <source>
        <dbReference type="ARBA" id="ARBA00022475"/>
    </source>
</evidence>
<keyword evidence="4 8" id="KW-0812">Transmembrane</keyword>
<dbReference type="PROSITE" id="PS50928">
    <property type="entry name" value="ABC_TM1"/>
    <property type="match status" value="1"/>
</dbReference>
<dbReference type="InterPro" id="IPR043429">
    <property type="entry name" value="ArtM/GltK/GlnP/TcyL/YhdX-like"/>
</dbReference>
<dbReference type="RefSeq" id="WP_183987255.1">
    <property type="nucleotide sequence ID" value="NZ_JACHHG010000007.1"/>
</dbReference>
<dbReference type="Proteomes" id="UP000569951">
    <property type="component" value="Unassembled WGS sequence"/>
</dbReference>
<keyword evidence="5" id="KW-0029">Amino-acid transport</keyword>
<proteinExistence type="inferred from homology"/>
<dbReference type="NCBIfam" id="TIGR01726">
    <property type="entry name" value="HEQRo_perm_3TM"/>
    <property type="match status" value="1"/>
</dbReference>
<dbReference type="Pfam" id="PF00528">
    <property type="entry name" value="BPD_transp_1"/>
    <property type="match status" value="1"/>
</dbReference>
<keyword evidence="2 8" id="KW-0813">Transport</keyword>
<dbReference type="SUPFAM" id="SSF161098">
    <property type="entry name" value="MetI-like"/>
    <property type="match status" value="1"/>
</dbReference>
<dbReference type="Gene3D" id="1.10.3720.10">
    <property type="entry name" value="MetI-like"/>
    <property type="match status" value="1"/>
</dbReference>
<keyword evidence="6 8" id="KW-1133">Transmembrane helix</keyword>
<dbReference type="PANTHER" id="PTHR30614:SF0">
    <property type="entry name" value="L-CYSTINE TRANSPORT SYSTEM PERMEASE PROTEIN TCYL"/>
    <property type="match status" value="1"/>
</dbReference>
<dbReference type="GO" id="GO:0043190">
    <property type="term" value="C:ATP-binding cassette (ABC) transporter complex"/>
    <property type="evidence" value="ECO:0007669"/>
    <property type="project" value="InterPro"/>
</dbReference>
<evidence type="ECO:0000256" key="5">
    <source>
        <dbReference type="ARBA" id="ARBA00022970"/>
    </source>
</evidence>
<organism evidence="10 11">
    <name type="scientific">Deinobacterium chartae</name>
    <dbReference type="NCBI Taxonomy" id="521158"/>
    <lineage>
        <taxon>Bacteria</taxon>
        <taxon>Thermotogati</taxon>
        <taxon>Deinococcota</taxon>
        <taxon>Deinococci</taxon>
        <taxon>Deinococcales</taxon>
        <taxon>Deinococcaceae</taxon>
        <taxon>Deinobacterium</taxon>
    </lineage>
</organism>
<accession>A0A841HYK5</accession>
<dbReference type="PANTHER" id="PTHR30614">
    <property type="entry name" value="MEMBRANE COMPONENT OF AMINO ACID ABC TRANSPORTER"/>
    <property type="match status" value="1"/>
</dbReference>
<keyword evidence="3" id="KW-1003">Cell membrane</keyword>
<dbReference type="FunFam" id="1.10.3720.10:FF:000009">
    <property type="entry name" value="Amino acid ABC transporter permease"/>
    <property type="match status" value="1"/>
</dbReference>
<evidence type="ECO:0000259" key="9">
    <source>
        <dbReference type="PROSITE" id="PS50928"/>
    </source>
</evidence>
<evidence type="ECO:0000313" key="10">
    <source>
        <dbReference type="EMBL" id="MBB6098631.1"/>
    </source>
</evidence>
<feature type="domain" description="ABC transmembrane type-1" evidence="9">
    <location>
        <begin position="15"/>
        <end position="203"/>
    </location>
</feature>
<protein>
    <submittedName>
        <fullName evidence="10">Cystine transport system permease protein</fullName>
    </submittedName>
</protein>
<dbReference type="CDD" id="cd06261">
    <property type="entry name" value="TM_PBP2"/>
    <property type="match status" value="1"/>
</dbReference>